<feature type="transmembrane region" description="Helical" evidence="1">
    <location>
        <begin position="58"/>
        <end position="77"/>
    </location>
</feature>
<dbReference type="InterPro" id="IPR043716">
    <property type="entry name" value="DUF5657"/>
</dbReference>
<evidence type="ECO:0000256" key="1">
    <source>
        <dbReference type="SAM" id="Phobius"/>
    </source>
</evidence>
<protein>
    <submittedName>
        <fullName evidence="2">Uncharacterized protein</fullName>
    </submittedName>
</protein>
<gene>
    <name evidence="2" type="ORF">A2872_02650</name>
</gene>
<dbReference type="Pfam" id="PF18901">
    <property type="entry name" value="DUF5657"/>
    <property type="match status" value="1"/>
</dbReference>
<accession>A0A1F5Z0F5</accession>
<evidence type="ECO:0000313" key="2">
    <source>
        <dbReference type="EMBL" id="OGG05876.1"/>
    </source>
</evidence>
<sequence>MSLDQLIGFTNLFTFWAFVKLFFLVLLFFYFVLSLVIARQVDLMNQVLGTNISPFIRLVVIVHSVAVAILFLLAFALV</sequence>
<feature type="transmembrane region" description="Helical" evidence="1">
    <location>
        <begin position="12"/>
        <end position="37"/>
    </location>
</feature>
<name>A0A1F5Z0F5_9BACT</name>
<evidence type="ECO:0000313" key="3">
    <source>
        <dbReference type="Proteomes" id="UP000178681"/>
    </source>
</evidence>
<dbReference type="Proteomes" id="UP000178681">
    <property type="component" value="Unassembled WGS sequence"/>
</dbReference>
<organism evidence="2 3">
    <name type="scientific">Candidatus Gottesmanbacteria bacterium RIFCSPHIGHO2_01_FULL_42_12</name>
    <dbReference type="NCBI Taxonomy" id="1798377"/>
    <lineage>
        <taxon>Bacteria</taxon>
        <taxon>Candidatus Gottesmaniibacteriota</taxon>
    </lineage>
</organism>
<keyword evidence="1" id="KW-0472">Membrane</keyword>
<keyword evidence="1" id="KW-1133">Transmembrane helix</keyword>
<keyword evidence="1" id="KW-0812">Transmembrane</keyword>
<dbReference type="EMBL" id="MFJG01000026">
    <property type="protein sequence ID" value="OGG05876.1"/>
    <property type="molecule type" value="Genomic_DNA"/>
</dbReference>
<comment type="caution">
    <text evidence="2">The sequence shown here is derived from an EMBL/GenBank/DDBJ whole genome shotgun (WGS) entry which is preliminary data.</text>
</comment>
<dbReference type="AlphaFoldDB" id="A0A1F5Z0F5"/>
<dbReference type="STRING" id="1798377.A2872_02650"/>
<proteinExistence type="predicted"/>
<reference evidence="2 3" key="1">
    <citation type="journal article" date="2016" name="Nat. Commun.">
        <title>Thousands of microbial genomes shed light on interconnected biogeochemical processes in an aquifer system.</title>
        <authorList>
            <person name="Anantharaman K."/>
            <person name="Brown C.T."/>
            <person name="Hug L.A."/>
            <person name="Sharon I."/>
            <person name="Castelle C.J."/>
            <person name="Probst A.J."/>
            <person name="Thomas B.C."/>
            <person name="Singh A."/>
            <person name="Wilkins M.J."/>
            <person name="Karaoz U."/>
            <person name="Brodie E.L."/>
            <person name="Williams K.H."/>
            <person name="Hubbard S.S."/>
            <person name="Banfield J.F."/>
        </authorList>
    </citation>
    <scope>NUCLEOTIDE SEQUENCE [LARGE SCALE GENOMIC DNA]</scope>
</reference>